<dbReference type="NCBIfam" id="TIGR01536">
    <property type="entry name" value="asn_synth_AEB"/>
    <property type="match status" value="1"/>
</dbReference>
<dbReference type="Gene3D" id="3.60.20.10">
    <property type="entry name" value="Glutamine Phosphoribosylpyrophosphate, subunit 1, domain 1"/>
    <property type="match status" value="1"/>
</dbReference>
<dbReference type="GO" id="GO:0006529">
    <property type="term" value="P:asparagine biosynthetic process"/>
    <property type="evidence" value="ECO:0007669"/>
    <property type="project" value="UniProtKB-KW"/>
</dbReference>
<dbReference type="PROSITE" id="PS51278">
    <property type="entry name" value="GATASE_TYPE_2"/>
    <property type="match status" value="1"/>
</dbReference>
<feature type="active site" description="For GATase activity" evidence="8">
    <location>
        <position position="2"/>
    </location>
</feature>
<reference evidence="13" key="1">
    <citation type="submission" date="2011-02" db="EMBL/GenBank/DDBJ databases">
        <title>The complete genome of Planctomyces brasiliensis DSM 5305.</title>
        <authorList>
            <person name="Lucas S."/>
            <person name="Copeland A."/>
            <person name="Lapidus A."/>
            <person name="Bruce D."/>
            <person name="Goodwin L."/>
            <person name="Pitluck S."/>
            <person name="Kyrpides N."/>
            <person name="Mavromatis K."/>
            <person name="Pagani I."/>
            <person name="Ivanova N."/>
            <person name="Ovchinnikova G."/>
            <person name="Lu M."/>
            <person name="Detter J.C."/>
            <person name="Han C."/>
            <person name="Land M."/>
            <person name="Hauser L."/>
            <person name="Markowitz V."/>
            <person name="Cheng J.-F."/>
            <person name="Hugenholtz P."/>
            <person name="Woyke T."/>
            <person name="Wu D."/>
            <person name="Tindall B."/>
            <person name="Pomrenke H.G."/>
            <person name="Brambilla E."/>
            <person name="Klenk H.-P."/>
            <person name="Eisen J.A."/>
        </authorList>
    </citation>
    <scope>NUCLEOTIDE SEQUENCE [LARGE SCALE GENOMIC DNA]</scope>
    <source>
        <strain evidence="13">ATCC 49424 / DSM 5305 / JCM 21570 / NBRC 103401 / IFAM 1448</strain>
    </source>
</reference>
<dbReference type="PIRSF" id="PIRSF001589">
    <property type="entry name" value="Asn_synthetase_glu-h"/>
    <property type="match status" value="1"/>
</dbReference>
<dbReference type="HOGENOM" id="CLU_014658_3_2_0"/>
<dbReference type="EC" id="6.3.5.4" evidence="3"/>
<evidence type="ECO:0000256" key="10">
    <source>
        <dbReference type="PIRSR" id="PIRSR001589-3"/>
    </source>
</evidence>
<dbReference type="InterPro" id="IPR029055">
    <property type="entry name" value="Ntn_hydrolases_N"/>
</dbReference>
<comment type="pathway">
    <text evidence="1">Amino-acid biosynthesis; L-asparagine biosynthesis; L-asparagine from L-aspartate (L-Gln route): step 1/1.</text>
</comment>
<dbReference type="GO" id="GO:0005524">
    <property type="term" value="F:ATP binding"/>
    <property type="evidence" value="ECO:0007669"/>
    <property type="project" value="UniProtKB-KW"/>
</dbReference>
<name>F0SRD5_RUBBR</name>
<evidence type="ECO:0000259" key="11">
    <source>
        <dbReference type="PROSITE" id="PS51278"/>
    </source>
</evidence>
<protein>
    <recommendedName>
        <fullName evidence="3">asparagine synthase (glutamine-hydrolyzing)</fullName>
        <ecNumber evidence="3">6.3.5.4</ecNumber>
    </recommendedName>
</protein>
<keyword evidence="4 9" id="KW-0547">Nucleotide-binding</keyword>
<sequence length="611" mass="67825">MCGILGIVSLDERPVSVDDVQLAALRDMQSHRGPDDAGLKRISPRAVFTHRRLSIRDPGHGQQPWSTADGRWTVTYNGELYNADELKAITAARFGQPESNCDTELLLKTTAIHREKTPAHLRGMFAFAAYDRDEERLLLARDRFGVKPLYYSLCGHELLFASSPVPLREHRGYNLRVNSRALIHYLITLRLHLGTETLYEGIHSLPPGHLLQLDRDGIRLERYWNYPTTCELTSYAAGVESLQKQMAEATACRLVSDVPVGMMLSGGVDSCLLGSYVREGLGPNFRAECGAGQETGVTSEAQLAAATADWLGCQFEAVQTEADAYQQAWPLLIERSGLPLATPSDVIIYRLAASLKQKVGVVLGGEGADELFGGYSLIHGLGWQQDRHASGAAVESLILRYFQQASLIPLQGLRMLLPDERVDEHVEAILAEYLILAHRSVLPKQPAMSAVKGILHRLNLESLLLRLDTATMAASLEARVPFTDHRLVESFWAIPSDWMIRSSAAETSGSLAAMEQAGQLESKRLLRSVAARRIPQEIAQRRKQSFPTAVPAWLTGEWRRETQSRLASSRFLNNRCNPAVLQQLAASPEQAGMWLWPLWNLAIWSEQLGLE</sequence>
<evidence type="ECO:0000256" key="5">
    <source>
        <dbReference type="ARBA" id="ARBA00022840"/>
    </source>
</evidence>
<dbReference type="CDD" id="cd00712">
    <property type="entry name" value="AsnB"/>
    <property type="match status" value="1"/>
</dbReference>
<dbReference type="AlphaFoldDB" id="F0SRD5"/>
<dbReference type="EMBL" id="CP002546">
    <property type="protein sequence ID" value="ADY57996.1"/>
    <property type="molecule type" value="Genomic_DNA"/>
</dbReference>
<dbReference type="Pfam" id="PF00733">
    <property type="entry name" value="Asn_synthase"/>
    <property type="match status" value="1"/>
</dbReference>
<dbReference type="SUPFAM" id="SSF56235">
    <property type="entry name" value="N-terminal nucleophile aminohydrolases (Ntn hydrolases)"/>
    <property type="match status" value="1"/>
</dbReference>
<dbReference type="SUPFAM" id="SSF52402">
    <property type="entry name" value="Adenine nucleotide alpha hydrolases-like"/>
    <property type="match status" value="1"/>
</dbReference>
<keyword evidence="8" id="KW-0061">Asparagine biosynthesis</keyword>
<feature type="site" description="Important for beta-aspartyl-AMP intermediate formation" evidence="10">
    <location>
        <position position="366"/>
    </location>
</feature>
<dbReference type="STRING" id="756272.Plabr_0368"/>
<feature type="binding site" evidence="9">
    <location>
        <position position="102"/>
    </location>
    <ligand>
        <name>L-glutamine</name>
        <dbReference type="ChEBI" id="CHEBI:58359"/>
    </ligand>
</feature>
<dbReference type="GO" id="GO:0005829">
    <property type="term" value="C:cytosol"/>
    <property type="evidence" value="ECO:0007669"/>
    <property type="project" value="TreeGrafter"/>
</dbReference>
<dbReference type="GO" id="GO:0004066">
    <property type="term" value="F:asparagine synthase (glutamine-hydrolyzing) activity"/>
    <property type="evidence" value="ECO:0007669"/>
    <property type="project" value="UniProtKB-EC"/>
</dbReference>
<evidence type="ECO:0000256" key="1">
    <source>
        <dbReference type="ARBA" id="ARBA00005187"/>
    </source>
</evidence>
<dbReference type="RefSeq" id="WP_013626740.1">
    <property type="nucleotide sequence ID" value="NC_015174.1"/>
</dbReference>
<gene>
    <name evidence="12" type="ordered locus">Plabr_0368</name>
</gene>
<dbReference type="InterPro" id="IPR051786">
    <property type="entry name" value="ASN_synthetase/amidase"/>
</dbReference>
<evidence type="ECO:0000256" key="8">
    <source>
        <dbReference type="PIRSR" id="PIRSR001589-1"/>
    </source>
</evidence>
<evidence type="ECO:0000256" key="2">
    <source>
        <dbReference type="ARBA" id="ARBA00005752"/>
    </source>
</evidence>
<comment type="catalytic activity">
    <reaction evidence="7">
        <text>L-aspartate + L-glutamine + ATP + H2O = L-asparagine + L-glutamate + AMP + diphosphate + H(+)</text>
        <dbReference type="Rhea" id="RHEA:12228"/>
        <dbReference type="ChEBI" id="CHEBI:15377"/>
        <dbReference type="ChEBI" id="CHEBI:15378"/>
        <dbReference type="ChEBI" id="CHEBI:29985"/>
        <dbReference type="ChEBI" id="CHEBI:29991"/>
        <dbReference type="ChEBI" id="CHEBI:30616"/>
        <dbReference type="ChEBI" id="CHEBI:33019"/>
        <dbReference type="ChEBI" id="CHEBI:58048"/>
        <dbReference type="ChEBI" id="CHEBI:58359"/>
        <dbReference type="ChEBI" id="CHEBI:456215"/>
        <dbReference type="EC" id="6.3.5.4"/>
    </reaction>
</comment>
<dbReference type="InterPro" id="IPR017932">
    <property type="entry name" value="GATase_2_dom"/>
</dbReference>
<comment type="similarity">
    <text evidence="2">Belongs to the asparagine synthetase family.</text>
</comment>
<evidence type="ECO:0000256" key="3">
    <source>
        <dbReference type="ARBA" id="ARBA00012737"/>
    </source>
</evidence>
<evidence type="ECO:0000256" key="9">
    <source>
        <dbReference type="PIRSR" id="PIRSR001589-2"/>
    </source>
</evidence>
<dbReference type="Pfam" id="PF13537">
    <property type="entry name" value="GATase_7"/>
    <property type="match status" value="1"/>
</dbReference>
<dbReference type="KEGG" id="pbs:Plabr_0368"/>
<evidence type="ECO:0000313" key="13">
    <source>
        <dbReference type="Proteomes" id="UP000006860"/>
    </source>
</evidence>
<keyword evidence="13" id="KW-1185">Reference proteome</keyword>
<dbReference type="CDD" id="cd01991">
    <property type="entry name" value="Asn_synthase_B_C"/>
    <property type="match status" value="1"/>
</dbReference>
<dbReference type="PANTHER" id="PTHR43284">
    <property type="entry name" value="ASPARAGINE SYNTHETASE (GLUTAMINE-HYDROLYZING)"/>
    <property type="match status" value="1"/>
</dbReference>
<evidence type="ECO:0000256" key="7">
    <source>
        <dbReference type="ARBA" id="ARBA00048741"/>
    </source>
</evidence>
<dbReference type="Proteomes" id="UP000006860">
    <property type="component" value="Chromosome"/>
</dbReference>
<evidence type="ECO:0000256" key="4">
    <source>
        <dbReference type="ARBA" id="ARBA00022741"/>
    </source>
</evidence>
<dbReference type="Gene3D" id="3.40.50.620">
    <property type="entry name" value="HUPs"/>
    <property type="match status" value="1"/>
</dbReference>
<accession>F0SRD5</accession>
<evidence type="ECO:0000313" key="12">
    <source>
        <dbReference type="EMBL" id="ADY57996.1"/>
    </source>
</evidence>
<dbReference type="InterPro" id="IPR033738">
    <property type="entry name" value="AsnB_N"/>
</dbReference>
<dbReference type="eggNOG" id="COG0367">
    <property type="taxonomic scope" value="Bacteria"/>
</dbReference>
<dbReference type="OrthoDB" id="223068at2"/>
<dbReference type="InterPro" id="IPR014729">
    <property type="entry name" value="Rossmann-like_a/b/a_fold"/>
</dbReference>
<dbReference type="MEROPS" id="C44.001"/>
<feature type="domain" description="Glutamine amidotransferase type-2" evidence="11">
    <location>
        <begin position="2"/>
        <end position="216"/>
    </location>
</feature>
<dbReference type="InterPro" id="IPR006426">
    <property type="entry name" value="Asn_synth_AEB"/>
</dbReference>
<dbReference type="PANTHER" id="PTHR43284:SF1">
    <property type="entry name" value="ASPARAGINE SYNTHETASE"/>
    <property type="match status" value="1"/>
</dbReference>
<keyword evidence="6 8" id="KW-0315">Glutamine amidotransferase</keyword>
<evidence type="ECO:0000256" key="6">
    <source>
        <dbReference type="ARBA" id="ARBA00022962"/>
    </source>
</evidence>
<keyword evidence="8" id="KW-0028">Amino-acid biosynthesis</keyword>
<proteinExistence type="inferred from homology"/>
<keyword evidence="5 9" id="KW-0067">ATP-binding</keyword>
<dbReference type="InterPro" id="IPR001962">
    <property type="entry name" value="Asn_synthase"/>
</dbReference>
<organism evidence="12 13">
    <name type="scientific">Rubinisphaera brasiliensis (strain ATCC 49424 / DSM 5305 / JCM 21570 / IAM 15109 / NBRC 103401 / IFAM 1448)</name>
    <name type="common">Planctomyces brasiliensis</name>
    <dbReference type="NCBI Taxonomy" id="756272"/>
    <lineage>
        <taxon>Bacteria</taxon>
        <taxon>Pseudomonadati</taxon>
        <taxon>Planctomycetota</taxon>
        <taxon>Planctomycetia</taxon>
        <taxon>Planctomycetales</taxon>
        <taxon>Planctomycetaceae</taxon>
        <taxon>Rubinisphaera</taxon>
    </lineage>
</organism>